<accession>A0A232ETC7</accession>
<reference evidence="1 2" key="1">
    <citation type="journal article" date="2017" name="Curr. Biol.">
        <title>The Evolution of Venom by Co-option of Single-Copy Genes.</title>
        <authorList>
            <person name="Martinson E.O."/>
            <person name="Mrinalini"/>
            <person name="Kelkar Y.D."/>
            <person name="Chang C.H."/>
            <person name="Werren J.H."/>
        </authorList>
    </citation>
    <scope>NUCLEOTIDE SEQUENCE [LARGE SCALE GENOMIC DNA]</scope>
    <source>
        <strain evidence="1 2">Alberta</strain>
        <tissue evidence="1">Whole body</tissue>
    </source>
</reference>
<gene>
    <name evidence="1" type="ORF">TSAR_013838</name>
</gene>
<sequence>MSRVYTRRGFRITIRRRVEECNAVVSALQSRGSRFKPGVRHFFVALFTHNIFCEQRSCPKASESTEWNTRNGLSSVL</sequence>
<organism evidence="1 2">
    <name type="scientific">Trichomalopsis sarcophagae</name>
    <dbReference type="NCBI Taxonomy" id="543379"/>
    <lineage>
        <taxon>Eukaryota</taxon>
        <taxon>Metazoa</taxon>
        <taxon>Ecdysozoa</taxon>
        <taxon>Arthropoda</taxon>
        <taxon>Hexapoda</taxon>
        <taxon>Insecta</taxon>
        <taxon>Pterygota</taxon>
        <taxon>Neoptera</taxon>
        <taxon>Endopterygota</taxon>
        <taxon>Hymenoptera</taxon>
        <taxon>Apocrita</taxon>
        <taxon>Proctotrupomorpha</taxon>
        <taxon>Chalcidoidea</taxon>
        <taxon>Pteromalidae</taxon>
        <taxon>Pteromalinae</taxon>
        <taxon>Trichomalopsis</taxon>
    </lineage>
</organism>
<keyword evidence="2" id="KW-1185">Reference proteome</keyword>
<protein>
    <submittedName>
        <fullName evidence="1">Uncharacterized protein</fullName>
    </submittedName>
</protein>
<evidence type="ECO:0000313" key="2">
    <source>
        <dbReference type="Proteomes" id="UP000215335"/>
    </source>
</evidence>
<comment type="caution">
    <text evidence="1">The sequence shown here is derived from an EMBL/GenBank/DDBJ whole genome shotgun (WGS) entry which is preliminary data.</text>
</comment>
<dbReference type="AlphaFoldDB" id="A0A232ETC7"/>
<name>A0A232ETC7_9HYME</name>
<dbReference type="EMBL" id="NNAY01002320">
    <property type="protein sequence ID" value="OXU21556.1"/>
    <property type="molecule type" value="Genomic_DNA"/>
</dbReference>
<evidence type="ECO:0000313" key="1">
    <source>
        <dbReference type="EMBL" id="OXU21556.1"/>
    </source>
</evidence>
<dbReference type="Proteomes" id="UP000215335">
    <property type="component" value="Unassembled WGS sequence"/>
</dbReference>
<proteinExistence type="predicted"/>